<dbReference type="Proteomes" id="UP000636661">
    <property type="component" value="Unassembled WGS sequence"/>
</dbReference>
<dbReference type="AlphaFoldDB" id="A0A918HVF8"/>
<evidence type="ECO:0000256" key="1">
    <source>
        <dbReference type="SAM" id="MobiDB-lite"/>
    </source>
</evidence>
<evidence type="ECO:0000313" key="3">
    <source>
        <dbReference type="Proteomes" id="UP000636661"/>
    </source>
</evidence>
<name>A0A918HVF8_9ACTN</name>
<protein>
    <submittedName>
        <fullName evidence="2">Uncharacterized protein</fullName>
    </submittedName>
</protein>
<dbReference type="EMBL" id="BMTP01000002">
    <property type="protein sequence ID" value="GGU26211.1"/>
    <property type="molecule type" value="Genomic_DNA"/>
</dbReference>
<sequence>MVHGSVVLLCVDLLWRHGLLRVDALRNLEQMPVLQTGMIGPLAVDRQYSASKMFPPIGRNFRPFDDVRIVVAGDRREPPRVAGEPPGSRRGAPSSVIPEMLAR</sequence>
<proteinExistence type="predicted"/>
<evidence type="ECO:0000313" key="2">
    <source>
        <dbReference type="EMBL" id="GGU26211.1"/>
    </source>
</evidence>
<feature type="region of interest" description="Disordered" evidence="1">
    <location>
        <begin position="75"/>
        <end position="103"/>
    </location>
</feature>
<accession>A0A918HVF8</accession>
<reference evidence="2" key="2">
    <citation type="submission" date="2020-09" db="EMBL/GenBank/DDBJ databases">
        <authorList>
            <person name="Sun Q."/>
            <person name="Ohkuma M."/>
        </authorList>
    </citation>
    <scope>NUCLEOTIDE SEQUENCE</scope>
    <source>
        <strain evidence="2">JCM 4391</strain>
    </source>
</reference>
<organism evidence="2 3">
    <name type="scientific">Streptomyces lavendofoliae</name>
    <dbReference type="NCBI Taxonomy" id="67314"/>
    <lineage>
        <taxon>Bacteria</taxon>
        <taxon>Bacillati</taxon>
        <taxon>Actinomycetota</taxon>
        <taxon>Actinomycetes</taxon>
        <taxon>Kitasatosporales</taxon>
        <taxon>Streptomycetaceae</taxon>
        <taxon>Streptomyces</taxon>
    </lineage>
</organism>
<gene>
    <name evidence="2" type="ORF">GCM10010274_11230</name>
</gene>
<comment type="caution">
    <text evidence="2">The sequence shown here is derived from an EMBL/GenBank/DDBJ whole genome shotgun (WGS) entry which is preliminary data.</text>
</comment>
<reference evidence="2" key="1">
    <citation type="journal article" date="2014" name="Int. J. Syst. Evol. Microbiol.">
        <title>Complete genome sequence of Corynebacterium casei LMG S-19264T (=DSM 44701T), isolated from a smear-ripened cheese.</title>
        <authorList>
            <consortium name="US DOE Joint Genome Institute (JGI-PGF)"/>
            <person name="Walter F."/>
            <person name="Albersmeier A."/>
            <person name="Kalinowski J."/>
            <person name="Ruckert C."/>
        </authorList>
    </citation>
    <scope>NUCLEOTIDE SEQUENCE</scope>
    <source>
        <strain evidence="2">JCM 4391</strain>
    </source>
</reference>
<keyword evidence="3" id="KW-1185">Reference proteome</keyword>